<evidence type="ECO:0000259" key="1">
    <source>
        <dbReference type="Pfam" id="PF08241"/>
    </source>
</evidence>
<reference evidence="2 3" key="1">
    <citation type="submission" date="2023-08" db="EMBL/GenBank/DDBJ databases">
        <title>Transcriptome Analysis of Halomonas alkalicola CICC 11012s to Identify the Genes Involved in Alkaline Tolerances.</title>
        <authorList>
            <person name="Zhai L."/>
        </authorList>
    </citation>
    <scope>NUCLEOTIDE SEQUENCE [LARGE SCALE GENOMIC DNA]</scope>
    <source>
        <strain evidence="2 3">CICC 11012s</strain>
    </source>
</reference>
<dbReference type="InterPro" id="IPR029063">
    <property type="entry name" value="SAM-dependent_MTases_sf"/>
</dbReference>
<proteinExistence type="predicted"/>
<keyword evidence="2" id="KW-0808">Transferase</keyword>
<protein>
    <submittedName>
        <fullName evidence="2">Methyltransferase domain-containing protein</fullName>
    </submittedName>
</protein>
<dbReference type="Pfam" id="PF08241">
    <property type="entry name" value="Methyltransf_11"/>
    <property type="match status" value="1"/>
</dbReference>
<accession>A0ABY9H566</accession>
<keyword evidence="3" id="KW-1185">Reference proteome</keyword>
<organism evidence="2 3">
    <name type="scientific">Halomonas alkalicola</name>
    <dbReference type="NCBI Taxonomy" id="1930622"/>
    <lineage>
        <taxon>Bacteria</taxon>
        <taxon>Pseudomonadati</taxon>
        <taxon>Pseudomonadota</taxon>
        <taxon>Gammaproteobacteria</taxon>
        <taxon>Oceanospirillales</taxon>
        <taxon>Halomonadaceae</taxon>
        <taxon>Halomonas</taxon>
    </lineage>
</organism>
<dbReference type="GO" id="GO:0032259">
    <property type="term" value="P:methylation"/>
    <property type="evidence" value="ECO:0007669"/>
    <property type="project" value="UniProtKB-KW"/>
</dbReference>
<gene>
    <name evidence="2" type="ORF">B6N23_00370</name>
</gene>
<name>A0ABY9H566_9GAMM</name>
<dbReference type="InterPro" id="IPR013216">
    <property type="entry name" value="Methyltransf_11"/>
</dbReference>
<sequence>MSISPTLSSLAALVRDGRRFWATPGGQAVRQAERACLGPVCERLFGGHSLELGMSGALADMCPVRHPMAWAPIRELAEHPATLICPLDALPLPDSCLSLVVIHHLLEVAPDPHRTLQEAARVTRNDGRLIIFGWMPLSPGALPRVWPGRRRRLPWRGHWRTPARLRDWLAFVDFEIERVDYCGFHLPGGMPRNASLETLGRRHNLPLGDSYMIQASRRPQLAQRQGSSLGFARPFGGSALGATRLGQSRWLAEPCPPNDQERMTEVD</sequence>
<evidence type="ECO:0000313" key="2">
    <source>
        <dbReference type="EMBL" id="WLI73443.1"/>
    </source>
</evidence>
<dbReference type="RefSeq" id="WP_305501114.1">
    <property type="nucleotide sequence ID" value="NZ_CP131913.1"/>
</dbReference>
<evidence type="ECO:0000313" key="3">
    <source>
        <dbReference type="Proteomes" id="UP001235344"/>
    </source>
</evidence>
<keyword evidence="2" id="KW-0489">Methyltransferase</keyword>
<feature type="domain" description="Methyltransferase type 11" evidence="1">
    <location>
        <begin position="82"/>
        <end position="131"/>
    </location>
</feature>
<dbReference type="EMBL" id="CP131913">
    <property type="protein sequence ID" value="WLI73443.1"/>
    <property type="molecule type" value="Genomic_DNA"/>
</dbReference>
<dbReference type="GO" id="GO:0008168">
    <property type="term" value="F:methyltransferase activity"/>
    <property type="evidence" value="ECO:0007669"/>
    <property type="project" value="UniProtKB-KW"/>
</dbReference>
<dbReference type="Gene3D" id="3.40.50.150">
    <property type="entry name" value="Vaccinia Virus protein VP39"/>
    <property type="match status" value="1"/>
</dbReference>
<dbReference type="Proteomes" id="UP001235344">
    <property type="component" value="Chromosome"/>
</dbReference>
<dbReference type="SUPFAM" id="SSF53335">
    <property type="entry name" value="S-adenosyl-L-methionine-dependent methyltransferases"/>
    <property type="match status" value="1"/>
</dbReference>